<evidence type="ECO:0000256" key="1">
    <source>
        <dbReference type="SAM" id="MobiDB-lite"/>
    </source>
</evidence>
<feature type="compositionally biased region" description="Polar residues" evidence="1">
    <location>
        <begin position="103"/>
        <end position="114"/>
    </location>
</feature>
<sequence>MGESWRTVLEAEFTNPYLRKLKDFFISEVKSHEVYPPYAFIQYGSSGLPVNPFIRQAEDIYTWSRLTPLARIGQARPSYFAFHSSNSPLIPRQDPYHDVGQAHAQSSTPTPSTY</sequence>
<feature type="region of interest" description="Disordered" evidence="1">
    <location>
        <begin position="91"/>
        <end position="114"/>
    </location>
</feature>
<dbReference type="InterPro" id="IPR036895">
    <property type="entry name" value="Uracil-DNA_glycosylase-like_sf"/>
</dbReference>
<comment type="caution">
    <text evidence="2">The sequence shown here is derived from an EMBL/GenBank/DDBJ whole genome shotgun (WGS) entry which is preliminary data.</text>
</comment>
<reference evidence="2" key="2">
    <citation type="journal article" date="2020" name="Nat. Commun.">
        <title>Large-scale genome sequencing of mycorrhizal fungi provides insights into the early evolution of symbiotic traits.</title>
        <authorList>
            <person name="Miyauchi S."/>
            <person name="Kiss E."/>
            <person name="Kuo A."/>
            <person name="Drula E."/>
            <person name="Kohler A."/>
            <person name="Sanchez-Garcia M."/>
            <person name="Morin E."/>
            <person name="Andreopoulos B."/>
            <person name="Barry K.W."/>
            <person name="Bonito G."/>
            <person name="Buee M."/>
            <person name="Carver A."/>
            <person name="Chen C."/>
            <person name="Cichocki N."/>
            <person name="Clum A."/>
            <person name="Culley D."/>
            <person name="Crous P.W."/>
            <person name="Fauchery L."/>
            <person name="Girlanda M."/>
            <person name="Hayes R.D."/>
            <person name="Keri Z."/>
            <person name="LaButti K."/>
            <person name="Lipzen A."/>
            <person name="Lombard V."/>
            <person name="Magnuson J."/>
            <person name="Maillard F."/>
            <person name="Murat C."/>
            <person name="Nolan M."/>
            <person name="Ohm R.A."/>
            <person name="Pangilinan J."/>
            <person name="Pereira M.F."/>
            <person name="Perotto S."/>
            <person name="Peter M."/>
            <person name="Pfister S."/>
            <person name="Riley R."/>
            <person name="Sitrit Y."/>
            <person name="Stielow J.B."/>
            <person name="Szollosi G."/>
            <person name="Zifcakova L."/>
            <person name="Stursova M."/>
            <person name="Spatafora J.W."/>
            <person name="Tedersoo L."/>
            <person name="Vaario L.M."/>
            <person name="Yamada A."/>
            <person name="Yan M."/>
            <person name="Wang P."/>
            <person name="Xu J."/>
            <person name="Bruns T."/>
            <person name="Baldrian P."/>
            <person name="Vilgalys R."/>
            <person name="Dunand C."/>
            <person name="Henrissat B."/>
            <person name="Grigoriev I.V."/>
            <person name="Hibbett D."/>
            <person name="Nagy L.G."/>
            <person name="Martin F.M."/>
        </authorList>
    </citation>
    <scope>NUCLEOTIDE SEQUENCE</scope>
    <source>
        <strain evidence="2">BED1</strain>
    </source>
</reference>
<dbReference type="Gene3D" id="3.40.470.10">
    <property type="entry name" value="Uracil-DNA glycosylase-like domain"/>
    <property type="match status" value="1"/>
</dbReference>
<reference evidence="2" key="1">
    <citation type="submission" date="2019-10" db="EMBL/GenBank/DDBJ databases">
        <authorList>
            <consortium name="DOE Joint Genome Institute"/>
            <person name="Kuo A."/>
            <person name="Miyauchi S."/>
            <person name="Kiss E."/>
            <person name="Drula E."/>
            <person name="Kohler A."/>
            <person name="Sanchez-Garcia M."/>
            <person name="Andreopoulos B."/>
            <person name="Barry K.W."/>
            <person name="Bonito G."/>
            <person name="Buee M."/>
            <person name="Carver A."/>
            <person name="Chen C."/>
            <person name="Cichocki N."/>
            <person name="Clum A."/>
            <person name="Culley D."/>
            <person name="Crous P.W."/>
            <person name="Fauchery L."/>
            <person name="Girlanda M."/>
            <person name="Hayes R."/>
            <person name="Keri Z."/>
            <person name="LaButti K."/>
            <person name="Lipzen A."/>
            <person name="Lombard V."/>
            <person name="Magnuson J."/>
            <person name="Maillard F."/>
            <person name="Morin E."/>
            <person name="Murat C."/>
            <person name="Nolan M."/>
            <person name="Ohm R."/>
            <person name="Pangilinan J."/>
            <person name="Pereira M."/>
            <person name="Perotto S."/>
            <person name="Peter M."/>
            <person name="Riley R."/>
            <person name="Sitrit Y."/>
            <person name="Stielow B."/>
            <person name="Szollosi G."/>
            <person name="Zifcakova L."/>
            <person name="Stursova M."/>
            <person name="Spatafora J.W."/>
            <person name="Tedersoo L."/>
            <person name="Vaario L.-M."/>
            <person name="Yamada A."/>
            <person name="Yan M."/>
            <person name="Wang P."/>
            <person name="Xu J."/>
            <person name="Bruns T."/>
            <person name="Baldrian P."/>
            <person name="Vilgalys R."/>
            <person name="Henrissat B."/>
            <person name="Grigoriev I.V."/>
            <person name="Hibbett D."/>
            <person name="Nagy L.G."/>
            <person name="Martin F.M."/>
        </authorList>
    </citation>
    <scope>NUCLEOTIDE SEQUENCE</scope>
    <source>
        <strain evidence="2">BED1</strain>
    </source>
</reference>
<keyword evidence="3" id="KW-1185">Reference proteome</keyword>
<evidence type="ECO:0000313" key="3">
    <source>
        <dbReference type="Proteomes" id="UP001194468"/>
    </source>
</evidence>
<evidence type="ECO:0000313" key="2">
    <source>
        <dbReference type="EMBL" id="KAF8444689.1"/>
    </source>
</evidence>
<proteinExistence type="predicted"/>
<accession>A0AAD4GHV6</accession>
<dbReference type="AlphaFoldDB" id="A0AAD4GHV6"/>
<dbReference type="SUPFAM" id="SSF52141">
    <property type="entry name" value="Uracil-DNA glycosylase-like"/>
    <property type="match status" value="1"/>
</dbReference>
<dbReference type="EMBL" id="WHUW01000006">
    <property type="protein sequence ID" value="KAF8444689.1"/>
    <property type="molecule type" value="Genomic_DNA"/>
</dbReference>
<name>A0AAD4GHV6_BOLED</name>
<protein>
    <submittedName>
        <fullName evidence="2">Uncharacterized protein</fullName>
    </submittedName>
</protein>
<organism evidence="2 3">
    <name type="scientific">Boletus edulis BED1</name>
    <dbReference type="NCBI Taxonomy" id="1328754"/>
    <lineage>
        <taxon>Eukaryota</taxon>
        <taxon>Fungi</taxon>
        <taxon>Dikarya</taxon>
        <taxon>Basidiomycota</taxon>
        <taxon>Agaricomycotina</taxon>
        <taxon>Agaricomycetes</taxon>
        <taxon>Agaricomycetidae</taxon>
        <taxon>Boletales</taxon>
        <taxon>Boletineae</taxon>
        <taxon>Boletaceae</taxon>
        <taxon>Boletoideae</taxon>
        <taxon>Boletus</taxon>
    </lineage>
</organism>
<gene>
    <name evidence="2" type="ORF">L210DRAFT_3530576</name>
</gene>
<dbReference type="Proteomes" id="UP001194468">
    <property type="component" value="Unassembled WGS sequence"/>
</dbReference>